<reference evidence="1" key="1">
    <citation type="journal article" date="2014" name="Int. J. Syst. Evol. Microbiol.">
        <title>Complete genome sequence of Corynebacterium casei LMG S-19264T (=DSM 44701T), isolated from a smear-ripened cheese.</title>
        <authorList>
            <consortium name="US DOE Joint Genome Institute (JGI-PGF)"/>
            <person name="Walter F."/>
            <person name="Albersmeier A."/>
            <person name="Kalinowski J."/>
            <person name="Ruckert C."/>
        </authorList>
    </citation>
    <scope>NUCLEOTIDE SEQUENCE</scope>
    <source>
        <strain evidence="1">VKM B-2555</strain>
    </source>
</reference>
<dbReference type="EMBL" id="BSFK01000016">
    <property type="protein sequence ID" value="GLK78135.1"/>
    <property type="molecule type" value="Genomic_DNA"/>
</dbReference>
<comment type="caution">
    <text evidence="1">The sequence shown here is derived from an EMBL/GenBank/DDBJ whole genome shotgun (WGS) entry which is preliminary data.</text>
</comment>
<dbReference type="RefSeq" id="WP_271205944.1">
    <property type="nucleotide sequence ID" value="NZ_BSFK01000016.1"/>
</dbReference>
<gene>
    <name evidence="1" type="ORF">GCM10008171_33890</name>
</gene>
<keyword evidence="2" id="KW-1185">Reference proteome</keyword>
<name>A0A9W6JI89_9HYPH</name>
<evidence type="ECO:0008006" key="3">
    <source>
        <dbReference type="Google" id="ProtNLM"/>
    </source>
</evidence>
<evidence type="ECO:0000313" key="1">
    <source>
        <dbReference type="EMBL" id="GLK78135.1"/>
    </source>
</evidence>
<evidence type="ECO:0000313" key="2">
    <source>
        <dbReference type="Proteomes" id="UP001143364"/>
    </source>
</evidence>
<accession>A0A9W6JI89</accession>
<reference evidence="1" key="2">
    <citation type="submission" date="2023-01" db="EMBL/GenBank/DDBJ databases">
        <authorList>
            <person name="Sun Q."/>
            <person name="Evtushenko L."/>
        </authorList>
    </citation>
    <scope>NUCLEOTIDE SEQUENCE</scope>
    <source>
        <strain evidence="1">VKM B-2555</strain>
    </source>
</reference>
<proteinExistence type="predicted"/>
<dbReference type="Proteomes" id="UP001143364">
    <property type="component" value="Unassembled WGS sequence"/>
</dbReference>
<sequence>MNAIGDLGAGTLKRVLRPTGRELFALARTDFWCFVELVFSVLHPGKRLDYAPYLGLIATVLMKVACGDEDRVIFNLPPRHMKSLLVSILYPAWRLGCDPTEKFICISYGDDLAHEHSVLTRKVMTSRLYQQIFPRTLLDKKAQDHIRTTKGGQRYATAVGSDITGFGAGTIIVDDPMEPNDAGSEAAKETVRKWISNSVLTRFDDQRTGRLLLVMHRLAPDDICSTYEATGDFTVVKLPLVAEEDLEYIYDDL</sequence>
<protein>
    <recommendedName>
        <fullName evidence="3">Terminase</fullName>
    </recommendedName>
</protein>
<dbReference type="AlphaFoldDB" id="A0A9W6JI89"/>
<organism evidence="1 2">
    <name type="scientific">Methylopila jiangsuensis</name>
    <dbReference type="NCBI Taxonomy" id="586230"/>
    <lineage>
        <taxon>Bacteria</taxon>
        <taxon>Pseudomonadati</taxon>
        <taxon>Pseudomonadota</taxon>
        <taxon>Alphaproteobacteria</taxon>
        <taxon>Hyphomicrobiales</taxon>
        <taxon>Methylopilaceae</taxon>
        <taxon>Methylopila</taxon>
    </lineage>
</organism>